<reference evidence="2" key="1">
    <citation type="submission" date="2017-08" db="EMBL/GenBank/DDBJ databases">
        <authorList>
            <person name="Varghese N."/>
            <person name="Submissions S."/>
        </authorList>
    </citation>
    <scope>NUCLEOTIDE SEQUENCE [LARGE SCALE GENOMIC DNA]</scope>
    <source>
        <strain evidence="2">KCTC 23107</strain>
    </source>
</reference>
<name>A0A286I9Q3_9HYPH</name>
<accession>A0A286I9Q3</accession>
<keyword evidence="2" id="KW-1185">Reference proteome</keyword>
<organism evidence="1 2">
    <name type="scientific">Hoeflea halophila</name>
    <dbReference type="NCBI Taxonomy" id="714899"/>
    <lineage>
        <taxon>Bacteria</taxon>
        <taxon>Pseudomonadati</taxon>
        <taxon>Pseudomonadota</taxon>
        <taxon>Alphaproteobacteria</taxon>
        <taxon>Hyphomicrobiales</taxon>
        <taxon>Rhizobiaceae</taxon>
        <taxon>Hoeflea</taxon>
    </lineage>
</organism>
<dbReference type="Pfam" id="PF06169">
    <property type="entry name" value="DUF982"/>
    <property type="match status" value="1"/>
</dbReference>
<dbReference type="InterPro" id="IPR010385">
    <property type="entry name" value="DUF982"/>
</dbReference>
<dbReference type="OrthoDB" id="8084653at2"/>
<dbReference type="AlphaFoldDB" id="A0A286I9Q3"/>
<sequence length="81" mass="9054">MRSTAWNTPITIDDPETGLHRTVRTARQAKKLLHRNWPGIHGSRFHDAELACEEVINGGAEPRKARHAFIAAAIEAHLHLS</sequence>
<gene>
    <name evidence="1" type="ORF">SAMN05877838_1702</name>
</gene>
<dbReference type="EMBL" id="OCPC01000002">
    <property type="protein sequence ID" value="SOE16820.1"/>
    <property type="molecule type" value="Genomic_DNA"/>
</dbReference>
<proteinExistence type="predicted"/>
<evidence type="ECO:0000313" key="1">
    <source>
        <dbReference type="EMBL" id="SOE16820.1"/>
    </source>
</evidence>
<dbReference type="Gene3D" id="6.10.250.730">
    <property type="match status" value="1"/>
</dbReference>
<dbReference type="Proteomes" id="UP000219465">
    <property type="component" value="Unassembled WGS sequence"/>
</dbReference>
<dbReference type="RefSeq" id="WP_097106939.1">
    <property type="nucleotide sequence ID" value="NZ_OCPC01000002.1"/>
</dbReference>
<evidence type="ECO:0000313" key="2">
    <source>
        <dbReference type="Proteomes" id="UP000219465"/>
    </source>
</evidence>
<protein>
    <submittedName>
        <fullName evidence="1">Uncharacterized protein DUF982</fullName>
    </submittedName>
</protein>